<name>A0A2N5IYN4_9BIFI</name>
<organism evidence="5 6">
    <name type="scientific">Bifidobacterium anseris</name>
    <dbReference type="NCBI Taxonomy" id="2020963"/>
    <lineage>
        <taxon>Bacteria</taxon>
        <taxon>Bacillati</taxon>
        <taxon>Actinomycetota</taxon>
        <taxon>Actinomycetes</taxon>
        <taxon>Bifidobacteriales</taxon>
        <taxon>Bifidobacteriaceae</taxon>
        <taxon>Bifidobacterium</taxon>
    </lineage>
</organism>
<dbReference type="PANTHER" id="PTHR33630">
    <property type="entry name" value="CUTINASE RV1984C-RELATED-RELATED"/>
    <property type="match status" value="1"/>
</dbReference>
<keyword evidence="4" id="KW-1015">Disulfide bond</keyword>
<evidence type="ECO:0000256" key="3">
    <source>
        <dbReference type="ARBA" id="ARBA00022801"/>
    </source>
</evidence>
<dbReference type="PANTHER" id="PTHR33630:SF9">
    <property type="entry name" value="CUTINASE 4"/>
    <property type="match status" value="1"/>
</dbReference>
<proteinExistence type="inferred from homology"/>
<dbReference type="Pfam" id="PF01083">
    <property type="entry name" value="Cutinase"/>
    <property type="match status" value="1"/>
</dbReference>
<comment type="similarity">
    <text evidence="1">Belongs to the cutinase family.</text>
</comment>
<dbReference type="GO" id="GO:0052689">
    <property type="term" value="F:carboxylic ester hydrolase activity"/>
    <property type="evidence" value="ECO:0007669"/>
    <property type="project" value="UniProtKB-KW"/>
</dbReference>
<dbReference type="SMART" id="SM01110">
    <property type="entry name" value="Cutinase"/>
    <property type="match status" value="1"/>
</dbReference>
<evidence type="ECO:0000313" key="5">
    <source>
        <dbReference type="EMBL" id="PLS27056.1"/>
    </source>
</evidence>
<dbReference type="InterPro" id="IPR029058">
    <property type="entry name" value="AB_hydrolase_fold"/>
</dbReference>
<dbReference type="EMBL" id="NMYC01000005">
    <property type="protein sequence ID" value="PLS27056.1"/>
    <property type="molecule type" value="Genomic_DNA"/>
</dbReference>
<gene>
    <name evidence="5" type="ORF">CGZ88_1541</name>
</gene>
<keyword evidence="3" id="KW-0378">Hydrolase</keyword>
<reference evidence="5 6" key="1">
    <citation type="submission" date="2017-07" db="EMBL/GenBank/DDBJ databases">
        <title>Bifidobacterium novel species.</title>
        <authorList>
            <person name="Lugli G.A."/>
            <person name="Milani C."/>
            <person name="Duranti S."/>
            <person name="Mangifesta M."/>
        </authorList>
    </citation>
    <scope>NUCLEOTIDE SEQUENCE [LARGE SCALE GENOMIC DNA]</scope>
    <source>
        <strain evidence="6">Goo31D</strain>
    </source>
</reference>
<dbReference type="SUPFAM" id="SSF53474">
    <property type="entry name" value="alpha/beta-Hydrolases"/>
    <property type="match status" value="1"/>
</dbReference>
<dbReference type="InterPro" id="IPR000675">
    <property type="entry name" value="Cutinase/axe"/>
</dbReference>
<evidence type="ECO:0000256" key="4">
    <source>
        <dbReference type="ARBA" id="ARBA00023157"/>
    </source>
</evidence>
<comment type="caution">
    <text evidence="5">The sequence shown here is derived from an EMBL/GenBank/DDBJ whole genome shotgun (WGS) entry which is preliminary data.</text>
</comment>
<protein>
    <submittedName>
        <fullName evidence="5">Cutinase</fullName>
    </submittedName>
</protein>
<keyword evidence="2" id="KW-0719">Serine esterase</keyword>
<dbReference type="Gene3D" id="3.40.50.1820">
    <property type="entry name" value="alpha/beta hydrolase"/>
    <property type="match status" value="1"/>
</dbReference>
<evidence type="ECO:0000256" key="2">
    <source>
        <dbReference type="ARBA" id="ARBA00022487"/>
    </source>
</evidence>
<dbReference type="Proteomes" id="UP000234935">
    <property type="component" value="Unassembled WGS sequence"/>
</dbReference>
<sequence length="224" mass="23475">MLFNGADHWGGDVDVSCPAGKDVRIIVVRGTLENVGDGSLGELARMIDDGVGGRAAIDDLDYPASWEAGSEARGVNMLVKTLNAQAQACPDVKTVLLGYSQGAMVVGDALSAPDVRFNKDDGQRVSARALTNIAAVELFGDPRFDGSADYDTGDYDRSVDGILGARGGDDLRALSGRIISYCNADDFACQLGGHGDAHGLYRSNGSFDDAAQYAVTRIHTALGE</sequence>
<keyword evidence="6" id="KW-1185">Reference proteome</keyword>
<evidence type="ECO:0000256" key="1">
    <source>
        <dbReference type="ARBA" id="ARBA00007534"/>
    </source>
</evidence>
<accession>A0A2N5IYN4</accession>
<dbReference type="AlphaFoldDB" id="A0A2N5IYN4"/>
<evidence type="ECO:0000313" key="6">
    <source>
        <dbReference type="Proteomes" id="UP000234935"/>
    </source>
</evidence>